<dbReference type="Proteomes" id="UP000193067">
    <property type="component" value="Unassembled WGS sequence"/>
</dbReference>
<feature type="compositionally biased region" description="Low complexity" evidence="1">
    <location>
        <begin position="118"/>
        <end position="131"/>
    </location>
</feature>
<dbReference type="EMBL" id="KZ084139">
    <property type="protein sequence ID" value="OSC98353.1"/>
    <property type="molecule type" value="Genomic_DNA"/>
</dbReference>
<organism evidence="2 3">
    <name type="scientific">Trametes coccinea (strain BRFM310)</name>
    <name type="common">Pycnoporus coccineus</name>
    <dbReference type="NCBI Taxonomy" id="1353009"/>
    <lineage>
        <taxon>Eukaryota</taxon>
        <taxon>Fungi</taxon>
        <taxon>Dikarya</taxon>
        <taxon>Basidiomycota</taxon>
        <taxon>Agaricomycotina</taxon>
        <taxon>Agaricomycetes</taxon>
        <taxon>Polyporales</taxon>
        <taxon>Polyporaceae</taxon>
        <taxon>Trametes</taxon>
    </lineage>
</organism>
<protein>
    <submittedName>
        <fullName evidence="2">Uncharacterized protein</fullName>
    </submittedName>
</protein>
<feature type="region of interest" description="Disordered" evidence="1">
    <location>
        <begin position="190"/>
        <end position="209"/>
    </location>
</feature>
<sequence>MHVVHTHRPSQRIDSRRPQCTSARRCCHHSHIHIKPPGSLHSLSAGTAPRHAPPRRPIPSPQNPHSICAAHTTRRSSSRPRCHPRPRPPGWTSALNAGQDAGEQQTARRYLDTRQRTSARVPSSSPAAVSPNAEQPRFAGARSPSTARFADLWRVPALAHRQALAGHSAYQDPLPPAPGRNHTWPLVPHPTPSHARNLPRRPARLDPDPMPALVRLPSFL</sequence>
<evidence type="ECO:0000313" key="3">
    <source>
        <dbReference type="Proteomes" id="UP000193067"/>
    </source>
</evidence>
<keyword evidence="3" id="KW-1185">Reference proteome</keyword>
<evidence type="ECO:0000256" key="1">
    <source>
        <dbReference type="SAM" id="MobiDB-lite"/>
    </source>
</evidence>
<gene>
    <name evidence="2" type="ORF">PYCCODRAFT_1007104</name>
</gene>
<feature type="region of interest" description="Disordered" evidence="1">
    <location>
        <begin position="31"/>
        <end position="143"/>
    </location>
</feature>
<feature type="compositionally biased region" description="Basic residues" evidence="1">
    <location>
        <begin position="72"/>
        <end position="86"/>
    </location>
</feature>
<proteinExistence type="predicted"/>
<name>A0A1Y2ICE7_TRAC3</name>
<evidence type="ECO:0000313" key="2">
    <source>
        <dbReference type="EMBL" id="OSC98353.1"/>
    </source>
</evidence>
<dbReference type="AlphaFoldDB" id="A0A1Y2ICE7"/>
<accession>A0A1Y2ICE7</accession>
<reference evidence="2 3" key="1">
    <citation type="journal article" date="2015" name="Biotechnol. Biofuels">
        <title>Enhanced degradation of softwood versus hardwood by the white-rot fungus Pycnoporus coccineus.</title>
        <authorList>
            <person name="Couturier M."/>
            <person name="Navarro D."/>
            <person name="Chevret D."/>
            <person name="Henrissat B."/>
            <person name="Piumi F."/>
            <person name="Ruiz-Duenas F.J."/>
            <person name="Martinez A.T."/>
            <person name="Grigoriev I.V."/>
            <person name="Riley R."/>
            <person name="Lipzen A."/>
            <person name="Berrin J.G."/>
            <person name="Master E.R."/>
            <person name="Rosso M.N."/>
        </authorList>
    </citation>
    <scope>NUCLEOTIDE SEQUENCE [LARGE SCALE GENOMIC DNA]</scope>
    <source>
        <strain evidence="2 3">BRFM310</strain>
    </source>
</reference>